<evidence type="ECO:0000256" key="14">
    <source>
        <dbReference type="ARBA" id="ARBA00023277"/>
    </source>
</evidence>
<keyword evidence="17" id="KW-0624">Polysaccharide degradation</keyword>
<comment type="catalytic activity">
    <reaction evidence="1">
        <text>Hydrolysis of (1-&gt;3)-beta-D-glucosidic linkages in (1-&gt;3)-beta-D-glucans.</text>
        <dbReference type="EC" id="3.2.1.39"/>
    </reaction>
</comment>
<evidence type="ECO:0000256" key="22">
    <source>
        <dbReference type="SAM" id="Phobius"/>
    </source>
</evidence>
<feature type="chain" id="PRO_5034644185" description="Probable glucan endo-1,3-beta-glucosidase eglC" evidence="23">
    <location>
        <begin position="19"/>
        <end position="453"/>
    </location>
</feature>
<accession>A0A8H8RS80</accession>
<dbReference type="GO" id="GO:0009277">
    <property type="term" value="C:fungal-type cell wall"/>
    <property type="evidence" value="ECO:0007669"/>
    <property type="project" value="TreeGrafter"/>
</dbReference>
<evidence type="ECO:0000256" key="6">
    <source>
        <dbReference type="ARBA" id="ARBA00019762"/>
    </source>
</evidence>
<feature type="compositionally biased region" description="Low complexity" evidence="21">
    <location>
        <begin position="409"/>
        <end position="426"/>
    </location>
</feature>
<evidence type="ECO:0000256" key="1">
    <source>
        <dbReference type="ARBA" id="ARBA00000382"/>
    </source>
</evidence>
<comment type="subcellular location">
    <subcellularLocation>
        <location evidence="3">Cell membrane</location>
        <topology evidence="3">Lipid-anchor</topology>
        <topology evidence="3">GPI-anchor</topology>
    </subcellularLocation>
    <subcellularLocation>
        <location evidence="2">Secreted</location>
        <location evidence="2">Cell wall</location>
    </subcellularLocation>
</comment>
<keyword evidence="10 23" id="KW-0732">Signal</keyword>
<keyword evidence="25" id="KW-1185">Reference proteome</keyword>
<evidence type="ECO:0000256" key="3">
    <source>
        <dbReference type="ARBA" id="ARBA00004609"/>
    </source>
</evidence>
<comment type="function">
    <text evidence="18">Glucanases play a role in cell expansion during growth, in cell-cell fusion during mating, and in spore release during sporulation. This enzyme may be involved in beta-glucan degradation and also function biosynthetically as a transglycosylase.</text>
</comment>
<dbReference type="GO" id="GO:0071555">
    <property type="term" value="P:cell wall organization"/>
    <property type="evidence" value="ECO:0007669"/>
    <property type="project" value="UniProtKB-KW"/>
</dbReference>
<keyword evidence="13" id="KW-0325">Glycoprotein</keyword>
<keyword evidence="11" id="KW-0378">Hydrolase</keyword>
<gene>
    <name evidence="24" type="primary">eglC_0</name>
    <name evidence="24" type="ORF">LSUB1_G002389</name>
</gene>
<evidence type="ECO:0000256" key="4">
    <source>
        <dbReference type="ARBA" id="ARBA00008773"/>
    </source>
</evidence>
<dbReference type="Proteomes" id="UP000462212">
    <property type="component" value="Unassembled WGS sequence"/>
</dbReference>
<evidence type="ECO:0000256" key="11">
    <source>
        <dbReference type="ARBA" id="ARBA00022801"/>
    </source>
</evidence>
<proteinExistence type="inferred from homology"/>
<dbReference type="OrthoDB" id="77201at2759"/>
<evidence type="ECO:0000256" key="21">
    <source>
        <dbReference type="SAM" id="MobiDB-lite"/>
    </source>
</evidence>
<keyword evidence="22" id="KW-1133">Transmembrane helix</keyword>
<dbReference type="GO" id="GO:0042973">
    <property type="term" value="F:glucan endo-1,3-beta-D-glucosidase activity"/>
    <property type="evidence" value="ECO:0007669"/>
    <property type="project" value="UniProtKB-EC"/>
</dbReference>
<evidence type="ECO:0000313" key="24">
    <source>
        <dbReference type="EMBL" id="TVY40799.1"/>
    </source>
</evidence>
<name>A0A8H8RS80_9HELO</name>
<dbReference type="EC" id="3.2.1.39" evidence="5"/>
<sequence length="453" mass="45345">MHFSGLLAVAASVASASAASQGFNYGSTKSDGTFLYQADYESLFTAAQGLTGTNGGFTSARLYTTIQGGSSTNEPSEAIPAALKTKTSLLLGLWGTGTDGEFDAQITALTTAIGQWPGWTDLVVGISVGSEDLYRDSATGKKANAGVGENATVLLARINKLKAAIKGTALEKAPIGHVDTWTAWTNDGSPPTDVINACDWLGVDAYPYFQNTQSNAITSGKSLFEQAVSNTESVANGKDIWVTETGWPVSGEVENLGVASTDNAKTYWDEVGCPRFGNVNIWWYTLQDAAPTTPVPSFGVVGSTLSTTPLYDLSCSNVTSSSSSSASASATSSVSSGATTLATAVVSSGSPLTPTQGNGVYGSGNSSSVLATGTGGYVASKSSSPVATGGSNLTSSSGSSGSGSGSGSGSASKTSGPTSAPAGPTATTASAASFMSASLVAAFGAMFVAVLTL</sequence>
<keyword evidence="7" id="KW-0134">Cell wall</keyword>
<evidence type="ECO:0000256" key="15">
    <source>
        <dbReference type="ARBA" id="ARBA00023288"/>
    </source>
</evidence>
<evidence type="ECO:0000256" key="5">
    <source>
        <dbReference type="ARBA" id="ARBA00012780"/>
    </source>
</evidence>
<dbReference type="EMBL" id="QGMJ01000164">
    <property type="protein sequence ID" value="TVY40799.1"/>
    <property type="molecule type" value="Genomic_DNA"/>
</dbReference>
<evidence type="ECO:0000256" key="20">
    <source>
        <dbReference type="ARBA" id="ARBA00032906"/>
    </source>
</evidence>
<dbReference type="InterPro" id="IPR017853">
    <property type="entry name" value="GH"/>
</dbReference>
<dbReference type="GO" id="GO:0005886">
    <property type="term" value="C:plasma membrane"/>
    <property type="evidence" value="ECO:0007669"/>
    <property type="project" value="UniProtKB-SubCell"/>
</dbReference>
<evidence type="ECO:0000256" key="9">
    <source>
        <dbReference type="ARBA" id="ARBA00022622"/>
    </source>
</evidence>
<feature type="region of interest" description="Disordered" evidence="21">
    <location>
        <begin position="381"/>
        <end position="426"/>
    </location>
</feature>
<dbReference type="GO" id="GO:0005576">
    <property type="term" value="C:extracellular region"/>
    <property type="evidence" value="ECO:0007669"/>
    <property type="project" value="TreeGrafter"/>
</dbReference>
<protein>
    <recommendedName>
        <fullName evidence="6">Probable glucan endo-1,3-beta-glucosidase eglC</fullName>
        <ecNumber evidence="5">3.2.1.39</ecNumber>
    </recommendedName>
    <alternativeName>
        <fullName evidence="19">Endo-1,3-beta-glucanase eglC</fullName>
    </alternativeName>
    <alternativeName>
        <fullName evidence="20">Laminarinase eglC</fullName>
    </alternativeName>
</protein>
<dbReference type="GO" id="GO:0098552">
    <property type="term" value="C:side of membrane"/>
    <property type="evidence" value="ECO:0007669"/>
    <property type="project" value="UniProtKB-KW"/>
</dbReference>
<keyword evidence="15" id="KW-0449">Lipoprotein</keyword>
<comment type="similarity">
    <text evidence="4">Belongs to the glycosyl hydrolase 17 family.</text>
</comment>
<evidence type="ECO:0000256" key="10">
    <source>
        <dbReference type="ARBA" id="ARBA00022729"/>
    </source>
</evidence>
<evidence type="ECO:0000256" key="18">
    <source>
        <dbReference type="ARBA" id="ARBA00025152"/>
    </source>
</evidence>
<keyword evidence="14" id="KW-0119">Carbohydrate metabolism</keyword>
<keyword evidence="9" id="KW-0336">GPI-anchor</keyword>
<evidence type="ECO:0000256" key="8">
    <source>
        <dbReference type="ARBA" id="ARBA00022525"/>
    </source>
</evidence>
<comment type="caution">
    <text evidence="24">The sequence shown here is derived from an EMBL/GenBank/DDBJ whole genome shotgun (WGS) entry which is preliminary data.</text>
</comment>
<evidence type="ECO:0000256" key="19">
    <source>
        <dbReference type="ARBA" id="ARBA00032134"/>
    </source>
</evidence>
<dbReference type="PANTHER" id="PTHR16631:SF13">
    <property type="entry name" value="GLUCAN ENDO-1,3-BETA-GLUCOSIDASE EGLC-RELATED"/>
    <property type="match status" value="1"/>
</dbReference>
<evidence type="ECO:0000256" key="23">
    <source>
        <dbReference type="SAM" id="SignalP"/>
    </source>
</evidence>
<dbReference type="InterPro" id="IPR050732">
    <property type="entry name" value="Beta-glucan_modifiers"/>
</dbReference>
<organism evidence="24 25">
    <name type="scientific">Lachnellula subtilissima</name>
    <dbReference type="NCBI Taxonomy" id="602034"/>
    <lineage>
        <taxon>Eukaryota</taxon>
        <taxon>Fungi</taxon>
        <taxon>Dikarya</taxon>
        <taxon>Ascomycota</taxon>
        <taxon>Pezizomycotina</taxon>
        <taxon>Leotiomycetes</taxon>
        <taxon>Helotiales</taxon>
        <taxon>Lachnaceae</taxon>
        <taxon>Lachnellula</taxon>
    </lineage>
</organism>
<keyword evidence="16" id="KW-0961">Cell wall biogenesis/degradation</keyword>
<reference evidence="24 25" key="1">
    <citation type="submission" date="2018-05" db="EMBL/GenBank/DDBJ databases">
        <title>Genome sequencing and assembly of the regulated plant pathogen Lachnellula willkommii and related sister species for the development of diagnostic species identification markers.</title>
        <authorList>
            <person name="Giroux E."/>
            <person name="Bilodeau G."/>
        </authorList>
    </citation>
    <scope>NUCLEOTIDE SEQUENCE [LARGE SCALE GENOMIC DNA]</scope>
    <source>
        <strain evidence="24 25">CBS 197.66</strain>
    </source>
</reference>
<dbReference type="FunFam" id="3.20.20.80:FF:000233">
    <property type="entry name" value="Probable glucan endo-1,3-beta-glucosidase eglC"/>
    <property type="match status" value="1"/>
</dbReference>
<dbReference type="GO" id="GO:0000272">
    <property type="term" value="P:polysaccharide catabolic process"/>
    <property type="evidence" value="ECO:0007669"/>
    <property type="project" value="UniProtKB-KW"/>
</dbReference>
<keyword evidence="22" id="KW-0812">Transmembrane</keyword>
<feature type="compositionally biased region" description="Low complexity" evidence="21">
    <location>
        <begin position="388"/>
        <end position="399"/>
    </location>
</feature>
<evidence type="ECO:0000256" key="17">
    <source>
        <dbReference type="ARBA" id="ARBA00023326"/>
    </source>
</evidence>
<evidence type="ECO:0000256" key="13">
    <source>
        <dbReference type="ARBA" id="ARBA00023180"/>
    </source>
</evidence>
<evidence type="ECO:0000256" key="7">
    <source>
        <dbReference type="ARBA" id="ARBA00022512"/>
    </source>
</evidence>
<dbReference type="PANTHER" id="PTHR16631">
    <property type="entry name" value="GLUCAN 1,3-BETA-GLUCOSIDASE"/>
    <property type="match status" value="1"/>
</dbReference>
<keyword evidence="8" id="KW-0964">Secreted</keyword>
<keyword evidence="12 22" id="KW-0472">Membrane</keyword>
<evidence type="ECO:0000313" key="25">
    <source>
        <dbReference type="Proteomes" id="UP000462212"/>
    </source>
</evidence>
<evidence type="ECO:0000256" key="16">
    <source>
        <dbReference type="ARBA" id="ARBA00023316"/>
    </source>
</evidence>
<evidence type="ECO:0000256" key="12">
    <source>
        <dbReference type="ARBA" id="ARBA00023136"/>
    </source>
</evidence>
<dbReference type="SUPFAM" id="SSF51445">
    <property type="entry name" value="(Trans)glycosidases"/>
    <property type="match status" value="1"/>
</dbReference>
<feature type="transmembrane region" description="Helical" evidence="22">
    <location>
        <begin position="431"/>
        <end position="451"/>
    </location>
</feature>
<dbReference type="AlphaFoldDB" id="A0A8H8RS80"/>
<feature type="signal peptide" evidence="23">
    <location>
        <begin position="1"/>
        <end position="18"/>
    </location>
</feature>
<dbReference type="GO" id="GO:0009986">
    <property type="term" value="C:cell surface"/>
    <property type="evidence" value="ECO:0007669"/>
    <property type="project" value="TreeGrafter"/>
</dbReference>
<evidence type="ECO:0000256" key="2">
    <source>
        <dbReference type="ARBA" id="ARBA00004191"/>
    </source>
</evidence>
<dbReference type="Gene3D" id="3.20.20.80">
    <property type="entry name" value="Glycosidases"/>
    <property type="match status" value="1"/>
</dbReference>